<dbReference type="EMBL" id="DF840830">
    <property type="protein sequence ID" value="GAT45143.1"/>
    <property type="molecule type" value="Genomic_DNA"/>
</dbReference>
<keyword evidence="2" id="KW-1185">Reference proteome</keyword>
<evidence type="ECO:0000313" key="2">
    <source>
        <dbReference type="Proteomes" id="UP000815677"/>
    </source>
</evidence>
<evidence type="ECO:0008006" key="3">
    <source>
        <dbReference type="Google" id="ProtNLM"/>
    </source>
</evidence>
<dbReference type="SUPFAM" id="SSF52047">
    <property type="entry name" value="RNI-like"/>
    <property type="match status" value="1"/>
</dbReference>
<accession>A0ABQ0L1V7</accession>
<reference evidence="1" key="1">
    <citation type="submission" date="2014-09" db="EMBL/GenBank/DDBJ databases">
        <title>Genome sequence of the luminous mushroom Mycena chlorophos for searching fungal bioluminescence genes.</title>
        <authorList>
            <person name="Tanaka Y."/>
            <person name="Kasuga D."/>
            <person name="Oba Y."/>
            <person name="Hase S."/>
            <person name="Sato K."/>
            <person name="Oba Y."/>
            <person name="Sakakibara Y."/>
        </authorList>
    </citation>
    <scope>NUCLEOTIDE SEQUENCE</scope>
</reference>
<proteinExistence type="predicted"/>
<dbReference type="Gene3D" id="3.80.10.10">
    <property type="entry name" value="Ribonuclease Inhibitor"/>
    <property type="match status" value="1"/>
</dbReference>
<organism evidence="1 2">
    <name type="scientific">Mycena chlorophos</name>
    <name type="common">Agaric fungus</name>
    <name type="synonym">Agaricus chlorophos</name>
    <dbReference type="NCBI Taxonomy" id="658473"/>
    <lineage>
        <taxon>Eukaryota</taxon>
        <taxon>Fungi</taxon>
        <taxon>Dikarya</taxon>
        <taxon>Basidiomycota</taxon>
        <taxon>Agaricomycotina</taxon>
        <taxon>Agaricomycetes</taxon>
        <taxon>Agaricomycetidae</taxon>
        <taxon>Agaricales</taxon>
        <taxon>Marasmiineae</taxon>
        <taxon>Mycenaceae</taxon>
        <taxon>Mycena</taxon>
    </lineage>
</organism>
<dbReference type="InterPro" id="IPR032675">
    <property type="entry name" value="LRR_dom_sf"/>
</dbReference>
<evidence type="ECO:0000313" key="1">
    <source>
        <dbReference type="EMBL" id="GAT45143.1"/>
    </source>
</evidence>
<protein>
    <recommendedName>
        <fullName evidence="3">F-box domain-containing protein</fullName>
    </recommendedName>
</protein>
<sequence length="433" mass="48411">MDSTPAELWTEILHHLRQRDLPSIMLANRTFAQLGRPLLFRHFEFTPYATVAPQQFFLPAPRALRWASERLDFWASDRIAPLVRTCVLSPQRPVAAHRLDQDGKPRYVAVTADEAVVLLDNFIQNLAKFSRTMSFTMMSLPLTNNTLASIYHSLPQLRELCLCFSTPLPDTSSLGFEIRGSGPKIEALNLWSDAAETGESLGSLHAISSFFNPKHLKHLELLGSWTTGAEKLPHLPLLSHCTLEFTNLAAPNFYAELFSKFLAIEWLRVSWVRGEEPGTPPAAIFDKRQSWLRSIKCLHVSNHVLPAFLASTDNATELNISGSTPITDIVTNLRDVRAPHITTLLLSGEIPAFAALELSEVIASFPRLVHLSVTVRYFDVHHEPDVHPVDRTVRILGPHLAYSLHRSSCTQTIAKLFLGALAKSPFDPRHSSS</sequence>
<gene>
    <name evidence="1" type="ORF">MCHLO_02734</name>
</gene>
<dbReference type="Proteomes" id="UP000815677">
    <property type="component" value="Unassembled WGS sequence"/>
</dbReference>
<name>A0ABQ0L1V7_MYCCL</name>